<dbReference type="GO" id="GO:0003729">
    <property type="term" value="F:mRNA binding"/>
    <property type="evidence" value="ECO:0007669"/>
    <property type="project" value="TreeGrafter"/>
</dbReference>
<dbReference type="Pfam" id="PF22600">
    <property type="entry name" value="MTPAP-like_central"/>
    <property type="match status" value="1"/>
</dbReference>
<evidence type="ECO:0000256" key="2">
    <source>
        <dbReference type="ARBA" id="ARBA00008593"/>
    </source>
</evidence>
<keyword evidence="10" id="KW-1185">Reference proteome</keyword>
<comment type="similarity">
    <text evidence="2">Belongs to the DNA polymerase type-B-like family.</text>
</comment>
<evidence type="ECO:0000256" key="5">
    <source>
        <dbReference type="ARBA" id="ARBA00022723"/>
    </source>
</evidence>
<evidence type="ECO:0000256" key="1">
    <source>
        <dbReference type="ARBA" id="ARBA00001936"/>
    </source>
</evidence>
<dbReference type="SUPFAM" id="SSF81631">
    <property type="entry name" value="PAP/OAS1 substrate-binding domain"/>
    <property type="match status" value="1"/>
</dbReference>
<feature type="region of interest" description="Disordered" evidence="7">
    <location>
        <begin position="439"/>
        <end position="592"/>
    </location>
</feature>
<comment type="caution">
    <text evidence="9">The sequence shown here is derived from an EMBL/GenBank/DDBJ whole genome shotgun (WGS) entry which is preliminary data.</text>
</comment>
<dbReference type="PANTHER" id="PTHR23092">
    <property type="entry name" value="POLY(A) RNA POLYMERASE"/>
    <property type="match status" value="1"/>
</dbReference>
<comment type="cofactor">
    <cofactor evidence="1">
        <name>Mn(2+)</name>
        <dbReference type="ChEBI" id="CHEBI:29035"/>
    </cofactor>
</comment>
<feature type="compositionally biased region" description="Low complexity" evidence="7">
    <location>
        <begin position="449"/>
        <end position="465"/>
    </location>
</feature>
<reference evidence="9 10" key="1">
    <citation type="journal article" date="2017" name="PLoS Biol.">
        <title>The sea cucumber genome provides insights into morphological evolution and visceral regeneration.</title>
        <authorList>
            <person name="Zhang X."/>
            <person name="Sun L."/>
            <person name="Yuan J."/>
            <person name="Sun Y."/>
            <person name="Gao Y."/>
            <person name="Zhang L."/>
            <person name="Li S."/>
            <person name="Dai H."/>
            <person name="Hamel J.F."/>
            <person name="Liu C."/>
            <person name="Yu Y."/>
            <person name="Liu S."/>
            <person name="Lin W."/>
            <person name="Guo K."/>
            <person name="Jin S."/>
            <person name="Xu P."/>
            <person name="Storey K.B."/>
            <person name="Huan P."/>
            <person name="Zhang T."/>
            <person name="Zhou Y."/>
            <person name="Zhang J."/>
            <person name="Lin C."/>
            <person name="Li X."/>
            <person name="Xing L."/>
            <person name="Huo D."/>
            <person name="Sun M."/>
            <person name="Wang L."/>
            <person name="Mercier A."/>
            <person name="Li F."/>
            <person name="Yang H."/>
            <person name="Xiang J."/>
        </authorList>
    </citation>
    <scope>NUCLEOTIDE SEQUENCE [LARGE SCALE GENOMIC DNA]</scope>
    <source>
        <strain evidence="9">Shaxun</strain>
        <tissue evidence="9">Muscle</tissue>
    </source>
</reference>
<protein>
    <recommendedName>
        <fullName evidence="3">polynucleotide adenylyltransferase</fullName>
        <ecNumber evidence="3">2.7.7.19</ecNumber>
    </recommendedName>
</protein>
<organism evidence="9 10">
    <name type="scientific">Stichopus japonicus</name>
    <name type="common">Sea cucumber</name>
    <dbReference type="NCBI Taxonomy" id="307972"/>
    <lineage>
        <taxon>Eukaryota</taxon>
        <taxon>Metazoa</taxon>
        <taxon>Echinodermata</taxon>
        <taxon>Eleutherozoa</taxon>
        <taxon>Echinozoa</taxon>
        <taxon>Holothuroidea</taxon>
        <taxon>Aspidochirotacea</taxon>
        <taxon>Aspidochirotida</taxon>
        <taxon>Stichopodidae</taxon>
        <taxon>Apostichopus</taxon>
    </lineage>
</organism>
<evidence type="ECO:0000256" key="7">
    <source>
        <dbReference type="SAM" id="MobiDB-lite"/>
    </source>
</evidence>
<evidence type="ECO:0000313" key="9">
    <source>
        <dbReference type="EMBL" id="PIK42618.1"/>
    </source>
</evidence>
<feature type="compositionally biased region" description="Polar residues" evidence="7">
    <location>
        <begin position="551"/>
        <end position="584"/>
    </location>
</feature>
<dbReference type="AlphaFoldDB" id="A0A2G8K3N3"/>
<dbReference type="GO" id="GO:0043634">
    <property type="term" value="P:polyadenylation-dependent ncRNA catabolic process"/>
    <property type="evidence" value="ECO:0007669"/>
    <property type="project" value="TreeGrafter"/>
</dbReference>
<dbReference type="InterPro" id="IPR054708">
    <property type="entry name" value="MTPAP-like_central"/>
</dbReference>
<dbReference type="InterPro" id="IPR043519">
    <property type="entry name" value="NT_sf"/>
</dbReference>
<feature type="compositionally biased region" description="Polar residues" evidence="7">
    <location>
        <begin position="520"/>
        <end position="536"/>
    </location>
</feature>
<feature type="compositionally biased region" description="Basic residues" evidence="7">
    <location>
        <begin position="510"/>
        <end position="519"/>
    </location>
</feature>
<dbReference type="OrthoDB" id="273917at2759"/>
<evidence type="ECO:0000313" key="10">
    <source>
        <dbReference type="Proteomes" id="UP000230750"/>
    </source>
</evidence>
<dbReference type="InterPro" id="IPR045862">
    <property type="entry name" value="Trf4-like"/>
</dbReference>
<dbReference type="CDD" id="cd05402">
    <property type="entry name" value="NT_PAP_TUTase"/>
    <property type="match status" value="1"/>
</dbReference>
<gene>
    <name evidence="9" type="ORF">BSL78_20520</name>
</gene>
<evidence type="ECO:0000256" key="6">
    <source>
        <dbReference type="ARBA" id="ARBA00022842"/>
    </source>
</evidence>
<evidence type="ECO:0000259" key="8">
    <source>
        <dbReference type="Pfam" id="PF22600"/>
    </source>
</evidence>
<dbReference type="EC" id="2.7.7.19" evidence="3"/>
<evidence type="ECO:0000256" key="4">
    <source>
        <dbReference type="ARBA" id="ARBA00022679"/>
    </source>
</evidence>
<dbReference type="GO" id="GO:1990817">
    <property type="term" value="F:poly(A) RNA polymerase activity"/>
    <property type="evidence" value="ECO:0007669"/>
    <property type="project" value="UniProtKB-EC"/>
</dbReference>
<dbReference type="GO" id="GO:0046872">
    <property type="term" value="F:metal ion binding"/>
    <property type="evidence" value="ECO:0007669"/>
    <property type="project" value="UniProtKB-KW"/>
</dbReference>
<name>A0A2G8K3N3_STIJA</name>
<dbReference type="PANTHER" id="PTHR23092:SF15">
    <property type="entry name" value="INACTIVE NON-CANONICAL POLY(A) RNA POLYMERASE PROTEIN TRF4-2-RELATED"/>
    <property type="match status" value="1"/>
</dbReference>
<accession>A0A2G8K3N3</accession>
<evidence type="ECO:0000256" key="3">
    <source>
        <dbReference type="ARBA" id="ARBA00012388"/>
    </source>
</evidence>
<dbReference type="Proteomes" id="UP000230750">
    <property type="component" value="Unassembled WGS sequence"/>
</dbReference>
<keyword evidence="6" id="KW-0460">Magnesium</keyword>
<dbReference type="GO" id="GO:0031123">
    <property type="term" value="P:RNA 3'-end processing"/>
    <property type="evidence" value="ECO:0007669"/>
    <property type="project" value="TreeGrafter"/>
</dbReference>
<sequence>MDRKISWHQPEQLGPATELWTKIINEARDGIRQTHLSENMSAKPNANRNLDYIPLSPDYPPNGNIFDEKSVNTGYSKRKENIASTYDWNSSGKLRSGGTPWKLDGTEYREGVVGLHEEIQDFYKFMFPRLEEHVMRQEVVSRVQGIIQNIWPDAKVEIYGSCKTRLFLPTSDIDLVVFGDLGDNPCCRLGEELKNSALPSQGTIKVLDKATVPIMKLTDAFTQIRVDISFNVKTTTECAELIEFPTLPQLVFVLKQFLLQRDLNEVWTGDISSYGLILMIVSFLQVTFLADYRVTVENGGSYFPKEDASFMTDRFSLLCLKDPLNNGVDLGRNSFGFMEVRKAFHYAYQVLTQAVVPHIDQESNGHSILGRIIRVTDEVMDHRLWVQQNWARKATAMYPHKFSIHCNIPQPDAFCLPDTALRIAQPIRPVNATTIILADSSQRNSQETGSCQEESEISSQTSGSSKDTIDSVQGPSKREAVPSIGPETSTDKAWTQEIKKPVSHGQTYHKQSKFGKRCNHTSNSVRGNAGNSLSKQTAKERQVVTPHIEVTVSSNNKSEIQTSLPKGNFRNSPGGTSSSLQPVVSKTYRSKN</sequence>
<keyword evidence="4" id="KW-0808">Transferase</keyword>
<dbReference type="GO" id="GO:0005730">
    <property type="term" value="C:nucleolus"/>
    <property type="evidence" value="ECO:0007669"/>
    <property type="project" value="TreeGrafter"/>
</dbReference>
<dbReference type="FunFam" id="3.30.460.10:FF:000006">
    <property type="entry name" value="non-canonical poly(A) RNA polymerase PAPD5"/>
    <property type="match status" value="1"/>
</dbReference>
<dbReference type="Gene3D" id="3.30.460.10">
    <property type="entry name" value="Beta Polymerase, domain 2"/>
    <property type="match status" value="1"/>
</dbReference>
<feature type="compositionally biased region" description="Polar residues" evidence="7">
    <location>
        <begin position="439"/>
        <end position="448"/>
    </location>
</feature>
<dbReference type="GO" id="GO:0031499">
    <property type="term" value="C:TRAMP complex"/>
    <property type="evidence" value="ECO:0007669"/>
    <property type="project" value="TreeGrafter"/>
</dbReference>
<feature type="domain" description="Poly(A) RNA polymerase mitochondrial-like central palm" evidence="8">
    <location>
        <begin position="115"/>
        <end position="243"/>
    </location>
</feature>
<proteinExistence type="inferred from homology"/>
<keyword evidence="5" id="KW-0479">Metal-binding</keyword>
<dbReference type="STRING" id="307972.A0A2G8K3N3"/>
<dbReference type="SUPFAM" id="SSF81301">
    <property type="entry name" value="Nucleotidyltransferase"/>
    <property type="match status" value="1"/>
</dbReference>
<dbReference type="EMBL" id="MRZV01000920">
    <property type="protein sequence ID" value="PIK42618.1"/>
    <property type="molecule type" value="Genomic_DNA"/>
</dbReference>
<dbReference type="Gene3D" id="1.10.1410.10">
    <property type="match status" value="2"/>
</dbReference>